<dbReference type="Proteomes" id="UP000297273">
    <property type="component" value="Unassembled WGS sequence"/>
</dbReference>
<dbReference type="RefSeq" id="WP_135646402.1">
    <property type="nucleotide sequence ID" value="NZ_RQGC01000009.1"/>
</dbReference>
<protein>
    <submittedName>
        <fullName evidence="1">Uncharacterized protein</fullName>
    </submittedName>
</protein>
<keyword evidence="2" id="KW-1185">Reference proteome</keyword>
<sequence>MISQITGADIVPYFKVSGLTSGGTPFKESDWMTRIQSFKVSEKEREALVGELEVVDDTGLVNKLFRYGFPVDLEWGIKNVPTLTDLFSNEIDGSYKRFAKCSVVNTSYNMSEGIGRLTVSFRLLRGTTSLPRIATYKSGTVEQVIRQAANRIQADVFIDFEKSSEALSNKNYLVQNNITDIAFLRYIAFKYNIKIAYQTSNKDSTKLAIVYFVDWDKQDGQNYAENRGLKGVMHYFDYATAEANIIGGNIDGNAFSPNGSSLVPITTPDGKIQVQFKPSATESTETWELNPDAVRAELQKRGLSDQTALMQEILSAGEQEFLDKLRQQYFKKVIQTTAPEGYGFTAKLDVVFNPNFQIGDLVFMGSEKSPIPPQFKSKKGNNRTLWRITELESKISGGGYSMSVGLGR</sequence>
<evidence type="ECO:0000313" key="2">
    <source>
        <dbReference type="Proteomes" id="UP000297273"/>
    </source>
</evidence>
<comment type="caution">
    <text evidence="1">The sequence shown here is derived from an EMBL/GenBank/DDBJ whole genome shotgun (WGS) entry which is preliminary data.</text>
</comment>
<evidence type="ECO:0000313" key="1">
    <source>
        <dbReference type="EMBL" id="TGL39625.1"/>
    </source>
</evidence>
<reference evidence="2" key="1">
    <citation type="journal article" date="2019" name="PLoS Negl. Trop. Dis.">
        <title>Revisiting the worldwide diversity of Leptospira species in the environment.</title>
        <authorList>
            <person name="Vincent A.T."/>
            <person name="Schiettekatte O."/>
            <person name="Bourhy P."/>
            <person name="Veyrier F.J."/>
            <person name="Picardeau M."/>
        </authorList>
    </citation>
    <scope>NUCLEOTIDE SEQUENCE [LARGE SCALE GENOMIC DNA]</scope>
    <source>
        <strain evidence="2">201702690</strain>
    </source>
</reference>
<name>A0ABY2M982_9LEPT</name>
<organism evidence="1 2">
    <name type="scientific">Leptospira langatensis</name>
    <dbReference type="NCBI Taxonomy" id="2484983"/>
    <lineage>
        <taxon>Bacteria</taxon>
        <taxon>Pseudomonadati</taxon>
        <taxon>Spirochaetota</taxon>
        <taxon>Spirochaetia</taxon>
        <taxon>Leptospirales</taxon>
        <taxon>Leptospiraceae</taxon>
        <taxon>Leptospira</taxon>
    </lineage>
</organism>
<proteinExistence type="predicted"/>
<gene>
    <name evidence="1" type="ORF">EHQ53_13975</name>
</gene>
<dbReference type="EMBL" id="RQGC01000009">
    <property type="protein sequence ID" value="TGL39625.1"/>
    <property type="molecule type" value="Genomic_DNA"/>
</dbReference>
<accession>A0ABY2M982</accession>